<dbReference type="Gene3D" id="3.30.70.100">
    <property type="match status" value="1"/>
</dbReference>
<accession>A0A7S3DVV9</accession>
<feature type="domain" description="ABM" evidence="2">
    <location>
        <begin position="47"/>
        <end position="135"/>
    </location>
</feature>
<gene>
    <name evidence="3" type="ORF">APAL1065_LOCUS22693</name>
</gene>
<dbReference type="AlphaFoldDB" id="A0A7S3DVV9"/>
<dbReference type="PANTHER" id="PTHR33336">
    <property type="entry name" value="QUINOL MONOOXYGENASE YGIN-RELATED"/>
    <property type="match status" value="1"/>
</dbReference>
<sequence>MISSRLTFLLAALLLQCSQVAAFVSGSGRQGAFRQAAASTKLYDKPFAVIVQATIEPDRMAEFLEMIQTNAEATRKEPGCLRFDVLRSQESPNEFFFYELYKNEQAIDYHKEQPHYNLWAEFKSSGGTIASTSYKTDAEFLT</sequence>
<dbReference type="PROSITE" id="PS51725">
    <property type="entry name" value="ABM"/>
    <property type="match status" value="1"/>
</dbReference>
<dbReference type="GO" id="GO:0005829">
    <property type="term" value="C:cytosol"/>
    <property type="evidence" value="ECO:0007669"/>
    <property type="project" value="TreeGrafter"/>
</dbReference>
<dbReference type="InterPro" id="IPR011008">
    <property type="entry name" value="Dimeric_a/b-barrel"/>
</dbReference>
<evidence type="ECO:0000256" key="1">
    <source>
        <dbReference type="SAM" id="SignalP"/>
    </source>
</evidence>
<proteinExistence type="predicted"/>
<organism evidence="3">
    <name type="scientific">Entomoneis paludosa</name>
    <dbReference type="NCBI Taxonomy" id="265537"/>
    <lineage>
        <taxon>Eukaryota</taxon>
        <taxon>Sar</taxon>
        <taxon>Stramenopiles</taxon>
        <taxon>Ochrophyta</taxon>
        <taxon>Bacillariophyta</taxon>
        <taxon>Bacillariophyceae</taxon>
        <taxon>Bacillariophycidae</taxon>
        <taxon>Entomoneidaceae</taxon>
        <taxon>Entomoneis</taxon>
    </lineage>
</organism>
<evidence type="ECO:0000259" key="2">
    <source>
        <dbReference type="PROSITE" id="PS51725"/>
    </source>
</evidence>
<dbReference type="GO" id="GO:0016491">
    <property type="term" value="F:oxidoreductase activity"/>
    <property type="evidence" value="ECO:0007669"/>
    <property type="project" value="TreeGrafter"/>
</dbReference>
<dbReference type="PANTHER" id="PTHR33336:SF1">
    <property type="entry name" value="(4S)-4-HYDROXY-5-PHOSPHONOOXYPENTANE-2,3-DIONE ISOMERASE"/>
    <property type="match status" value="1"/>
</dbReference>
<dbReference type="InterPro" id="IPR007138">
    <property type="entry name" value="ABM_dom"/>
</dbReference>
<dbReference type="SUPFAM" id="SSF54909">
    <property type="entry name" value="Dimeric alpha+beta barrel"/>
    <property type="match status" value="1"/>
</dbReference>
<feature type="chain" id="PRO_5030874969" description="ABM domain-containing protein" evidence="1">
    <location>
        <begin position="23"/>
        <end position="142"/>
    </location>
</feature>
<dbReference type="EMBL" id="HBHT01033746">
    <property type="protein sequence ID" value="CAD9986392.1"/>
    <property type="molecule type" value="Transcribed_RNA"/>
</dbReference>
<reference evidence="3" key="1">
    <citation type="submission" date="2021-01" db="EMBL/GenBank/DDBJ databases">
        <authorList>
            <person name="Corre E."/>
            <person name="Pelletier E."/>
            <person name="Niang G."/>
            <person name="Scheremetjew M."/>
            <person name="Finn R."/>
            <person name="Kale V."/>
            <person name="Holt S."/>
            <person name="Cochrane G."/>
            <person name="Meng A."/>
            <person name="Brown T."/>
            <person name="Cohen L."/>
        </authorList>
    </citation>
    <scope>NUCLEOTIDE SEQUENCE</scope>
    <source>
        <strain evidence="3">CCMP125</strain>
    </source>
</reference>
<keyword evidence="1" id="KW-0732">Signal</keyword>
<protein>
    <recommendedName>
        <fullName evidence="2">ABM domain-containing protein</fullName>
    </recommendedName>
</protein>
<dbReference type="InterPro" id="IPR050744">
    <property type="entry name" value="AI-2_Isomerase_LsrG"/>
</dbReference>
<feature type="signal peptide" evidence="1">
    <location>
        <begin position="1"/>
        <end position="22"/>
    </location>
</feature>
<evidence type="ECO:0000313" key="3">
    <source>
        <dbReference type="EMBL" id="CAD9986392.1"/>
    </source>
</evidence>
<dbReference type="Pfam" id="PF03992">
    <property type="entry name" value="ABM"/>
    <property type="match status" value="1"/>
</dbReference>
<name>A0A7S3DVV9_9STRA</name>